<dbReference type="Proteomes" id="UP001627154">
    <property type="component" value="Unassembled WGS sequence"/>
</dbReference>
<protein>
    <submittedName>
        <fullName evidence="1">Uncharacterized protein</fullName>
    </submittedName>
</protein>
<keyword evidence="2" id="KW-1185">Reference proteome</keyword>
<sequence>MKIFGWFGLIENSRRLPTSWYDDQEFASKAREIKILPRIIGSDYHDISGAEMRRAEIETATTPSLSLNNLVRLTPEEAAMILPYRDYYNFSHLKAFSRLRREDKKMVWLHLFEKVSRGFCRLWALYYYIFELRRQRLPISSE</sequence>
<name>A0ABD2XJX3_9HYME</name>
<gene>
    <name evidence="1" type="ORF">TKK_001882</name>
</gene>
<evidence type="ECO:0000313" key="2">
    <source>
        <dbReference type="Proteomes" id="UP001627154"/>
    </source>
</evidence>
<organism evidence="1 2">
    <name type="scientific">Trichogramma kaykai</name>
    <dbReference type="NCBI Taxonomy" id="54128"/>
    <lineage>
        <taxon>Eukaryota</taxon>
        <taxon>Metazoa</taxon>
        <taxon>Ecdysozoa</taxon>
        <taxon>Arthropoda</taxon>
        <taxon>Hexapoda</taxon>
        <taxon>Insecta</taxon>
        <taxon>Pterygota</taxon>
        <taxon>Neoptera</taxon>
        <taxon>Endopterygota</taxon>
        <taxon>Hymenoptera</taxon>
        <taxon>Apocrita</taxon>
        <taxon>Proctotrupomorpha</taxon>
        <taxon>Chalcidoidea</taxon>
        <taxon>Trichogrammatidae</taxon>
        <taxon>Trichogramma</taxon>
    </lineage>
</organism>
<accession>A0ABD2XJX3</accession>
<proteinExistence type="predicted"/>
<reference evidence="1 2" key="1">
    <citation type="journal article" date="2024" name="bioRxiv">
        <title>A reference genome for Trichogramma kaykai: A tiny desert-dwelling parasitoid wasp with competing sex-ratio distorters.</title>
        <authorList>
            <person name="Culotta J."/>
            <person name="Lindsey A.R."/>
        </authorList>
    </citation>
    <scope>NUCLEOTIDE SEQUENCE [LARGE SCALE GENOMIC DNA]</scope>
    <source>
        <strain evidence="1 2">KSX58</strain>
    </source>
</reference>
<dbReference type="AlphaFoldDB" id="A0ABD2XJX3"/>
<dbReference type="EMBL" id="JBJJXI010000020">
    <property type="protein sequence ID" value="KAL3405490.1"/>
    <property type="molecule type" value="Genomic_DNA"/>
</dbReference>
<comment type="caution">
    <text evidence="1">The sequence shown here is derived from an EMBL/GenBank/DDBJ whole genome shotgun (WGS) entry which is preliminary data.</text>
</comment>
<evidence type="ECO:0000313" key="1">
    <source>
        <dbReference type="EMBL" id="KAL3405490.1"/>
    </source>
</evidence>